<dbReference type="CDD" id="cd02440">
    <property type="entry name" value="AdoMet_MTases"/>
    <property type="match status" value="1"/>
</dbReference>
<feature type="domain" description="Methyltransferase" evidence="1">
    <location>
        <begin position="50"/>
        <end position="136"/>
    </location>
</feature>
<protein>
    <submittedName>
        <fullName evidence="2">Methyltransferase</fullName>
    </submittedName>
</protein>
<keyword evidence="2" id="KW-0808">Transferase</keyword>
<dbReference type="GO" id="GO:0032259">
    <property type="term" value="P:methylation"/>
    <property type="evidence" value="ECO:0007669"/>
    <property type="project" value="UniProtKB-KW"/>
</dbReference>
<organism evidence="2 3">
    <name type="scientific">Vibrio penaeicida</name>
    <dbReference type="NCBI Taxonomy" id="104609"/>
    <lineage>
        <taxon>Bacteria</taxon>
        <taxon>Pseudomonadati</taxon>
        <taxon>Pseudomonadota</taxon>
        <taxon>Gammaproteobacteria</taxon>
        <taxon>Vibrionales</taxon>
        <taxon>Vibrionaceae</taxon>
        <taxon>Vibrio</taxon>
    </lineage>
</organism>
<dbReference type="Pfam" id="PF13847">
    <property type="entry name" value="Methyltransf_31"/>
    <property type="match status" value="1"/>
</dbReference>
<dbReference type="SUPFAM" id="SSF53335">
    <property type="entry name" value="S-adenosyl-L-methionine-dependent methyltransferases"/>
    <property type="match status" value="1"/>
</dbReference>
<evidence type="ECO:0000313" key="2">
    <source>
        <dbReference type="EMBL" id="GLQ72217.1"/>
    </source>
</evidence>
<evidence type="ECO:0000259" key="1">
    <source>
        <dbReference type="Pfam" id="PF13847"/>
    </source>
</evidence>
<name>A0AAV5NNK5_9VIBR</name>
<dbReference type="AlphaFoldDB" id="A0AAV5NNK5"/>
<reference evidence="3" key="1">
    <citation type="journal article" date="2019" name="Int. J. Syst. Evol. Microbiol.">
        <title>The Global Catalogue of Microorganisms (GCM) 10K type strain sequencing project: providing services to taxonomists for standard genome sequencing and annotation.</title>
        <authorList>
            <consortium name="The Broad Institute Genomics Platform"/>
            <consortium name="The Broad Institute Genome Sequencing Center for Infectious Disease"/>
            <person name="Wu L."/>
            <person name="Ma J."/>
        </authorList>
    </citation>
    <scope>NUCLEOTIDE SEQUENCE [LARGE SCALE GENOMIC DNA]</scope>
    <source>
        <strain evidence="3">NBRC 15640</strain>
    </source>
</reference>
<dbReference type="InterPro" id="IPR025714">
    <property type="entry name" value="Methyltranfer_dom"/>
</dbReference>
<sequence>MNFLERLNVYFYHSDREKQWHHDPARILGWSSEQSQFTRFTVFERELDFQNKSVLDLGCGYGDLAHFLNVKQRLKHYTGVDFHKSFIKQAKLEASNTMHFQHGNFSQMKLPKHDISIASGSLNYQSSDKNYLQKAIHAGYRASNEAFGFNLLNSEYFREDRLLKAHNMSDVISMCRQLTNEVQVIDDYMEEDFTIILRKS</sequence>
<keyword evidence="3" id="KW-1185">Reference proteome</keyword>
<keyword evidence="2" id="KW-0489">Methyltransferase</keyword>
<dbReference type="RefSeq" id="WP_126606297.1">
    <property type="nucleotide sequence ID" value="NZ_AP025145.1"/>
</dbReference>
<dbReference type="GO" id="GO:0008168">
    <property type="term" value="F:methyltransferase activity"/>
    <property type="evidence" value="ECO:0007669"/>
    <property type="project" value="UniProtKB-KW"/>
</dbReference>
<evidence type="ECO:0000313" key="3">
    <source>
        <dbReference type="Proteomes" id="UP001156690"/>
    </source>
</evidence>
<gene>
    <name evidence="2" type="ORF">GCM10007932_15770</name>
</gene>
<accession>A0AAV5NNK5</accession>
<comment type="caution">
    <text evidence="2">The sequence shown here is derived from an EMBL/GenBank/DDBJ whole genome shotgun (WGS) entry which is preliminary data.</text>
</comment>
<dbReference type="Gene3D" id="3.40.50.150">
    <property type="entry name" value="Vaccinia Virus protein VP39"/>
    <property type="match status" value="1"/>
</dbReference>
<proteinExistence type="predicted"/>
<dbReference type="Proteomes" id="UP001156690">
    <property type="component" value="Unassembled WGS sequence"/>
</dbReference>
<dbReference type="InterPro" id="IPR029063">
    <property type="entry name" value="SAM-dependent_MTases_sf"/>
</dbReference>
<dbReference type="EMBL" id="BSNX01000012">
    <property type="protein sequence ID" value="GLQ72217.1"/>
    <property type="molecule type" value="Genomic_DNA"/>
</dbReference>